<dbReference type="PANTHER" id="PTHR43730:SF5">
    <property type="entry name" value="BETA-MANNOSIDASE A"/>
    <property type="match status" value="1"/>
</dbReference>
<dbReference type="SUPFAM" id="SSF51445">
    <property type="entry name" value="(Trans)glycosidases"/>
    <property type="match status" value="1"/>
</dbReference>
<dbReference type="Proteomes" id="UP001172102">
    <property type="component" value="Unassembled WGS sequence"/>
</dbReference>
<comment type="subcellular location">
    <subcellularLocation>
        <location evidence="2">Secreted</location>
    </subcellularLocation>
</comment>
<keyword evidence="13" id="KW-0326">Glycosidase</keyword>
<dbReference type="SUPFAM" id="SSF49303">
    <property type="entry name" value="beta-Galactosidase/glucuronidase domain"/>
    <property type="match status" value="2"/>
</dbReference>
<dbReference type="GO" id="GO:0004567">
    <property type="term" value="F:beta-mannosidase activity"/>
    <property type="evidence" value="ECO:0007669"/>
    <property type="project" value="UniProtKB-EC"/>
</dbReference>
<dbReference type="InterPro" id="IPR041625">
    <property type="entry name" value="Beta-mannosidase_Ig"/>
</dbReference>
<accession>A0AA39ZVL8</accession>
<comment type="similarity">
    <text evidence="4">Belongs to the glycosyl hydrolase 2 family. Beta-mannosidase A subfamily.</text>
</comment>
<feature type="domain" description="Beta-mannosidase Ig-fold" evidence="17">
    <location>
        <begin position="868"/>
        <end position="948"/>
    </location>
</feature>
<dbReference type="FunFam" id="3.20.20.80:FF:000084">
    <property type="entry name" value="Beta-mannosidase A"/>
    <property type="match status" value="1"/>
</dbReference>
<keyword evidence="11" id="KW-0325">Glycoprotein</keyword>
<dbReference type="InterPro" id="IPR036156">
    <property type="entry name" value="Beta-gal/glucu_dom_sf"/>
</dbReference>
<feature type="domain" description="Mannosidase Ig/CBM-like" evidence="18">
    <location>
        <begin position="762"/>
        <end position="844"/>
    </location>
</feature>
<keyword evidence="10 20" id="KW-0378">Hydrolase</keyword>
<dbReference type="AlphaFoldDB" id="A0AA39ZVL8"/>
<evidence type="ECO:0000256" key="15">
    <source>
        <dbReference type="ARBA" id="ARBA00031061"/>
    </source>
</evidence>
<dbReference type="GO" id="GO:0005576">
    <property type="term" value="C:extracellular region"/>
    <property type="evidence" value="ECO:0007669"/>
    <property type="project" value="UniProtKB-SubCell"/>
</dbReference>
<dbReference type="EMBL" id="JAUKUA010000007">
    <property type="protein sequence ID" value="KAK0704537.1"/>
    <property type="molecule type" value="Genomic_DNA"/>
</dbReference>
<comment type="caution">
    <text evidence="20">The sequence shown here is derived from an EMBL/GenBank/DDBJ whole genome shotgun (WGS) entry which is preliminary data.</text>
</comment>
<feature type="domain" description="Glycoside hydrolase family 2 immunoglobulin-like beta-sandwich" evidence="16">
    <location>
        <begin position="260"/>
        <end position="358"/>
    </location>
</feature>
<proteinExistence type="inferred from homology"/>
<dbReference type="Gene3D" id="2.60.40.10">
    <property type="entry name" value="Immunoglobulins"/>
    <property type="match status" value="3"/>
</dbReference>
<dbReference type="Pfam" id="PF17753">
    <property type="entry name" value="Ig_mannosidase"/>
    <property type="match status" value="1"/>
</dbReference>
<dbReference type="InterPro" id="IPR006102">
    <property type="entry name" value="Ig-like_GH2"/>
</dbReference>
<evidence type="ECO:0000256" key="14">
    <source>
        <dbReference type="ARBA" id="ARBA00023326"/>
    </source>
</evidence>
<dbReference type="InterPro" id="IPR013783">
    <property type="entry name" value="Ig-like_fold"/>
</dbReference>
<keyword evidence="8" id="KW-0964">Secreted</keyword>
<evidence type="ECO:0000256" key="5">
    <source>
        <dbReference type="ARBA" id="ARBA00011738"/>
    </source>
</evidence>
<evidence type="ECO:0000256" key="3">
    <source>
        <dbReference type="ARBA" id="ARBA00004740"/>
    </source>
</evidence>
<dbReference type="SUPFAM" id="SSF49785">
    <property type="entry name" value="Galactose-binding domain-like"/>
    <property type="match status" value="1"/>
</dbReference>
<dbReference type="Pfam" id="PF00703">
    <property type="entry name" value="Glyco_hydro_2"/>
    <property type="match status" value="1"/>
</dbReference>
<evidence type="ECO:0000256" key="13">
    <source>
        <dbReference type="ARBA" id="ARBA00023295"/>
    </source>
</evidence>
<dbReference type="InterPro" id="IPR008979">
    <property type="entry name" value="Galactose-bd-like_sf"/>
</dbReference>
<evidence type="ECO:0000256" key="6">
    <source>
        <dbReference type="ARBA" id="ARBA00012754"/>
    </source>
</evidence>
<evidence type="ECO:0000313" key="20">
    <source>
        <dbReference type="EMBL" id="KAK0704537.1"/>
    </source>
</evidence>
<evidence type="ECO:0000259" key="18">
    <source>
        <dbReference type="Pfam" id="PF17786"/>
    </source>
</evidence>
<evidence type="ECO:0000259" key="16">
    <source>
        <dbReference type="Pfam" id="PF00703"/>
    </source>
</evidence>
<dbReference type="InterPro" id="IPR054593">
    <property type="entry name" value="Beta-mannosidase-like_N2"/>
</dbReference>
<dbReference type="InterPro" id="IPR017853">
    <property type="entry name" value="GH"/>
</dbReference>
<keyword evidence="12" id="KW-0119">Carbohydrate metabolism</keyword>
<evidence type="ECO:0000313" key="21">
    <source>
        <dbReference type="Proteomes" id="UP001172102"/>
    </source>
</evidence>
<evidence type="ECO:0000256" key="2">
    <source>
        <dbReference type="ARBA" id="ARBA00004613"/>
    </source>
</evidence>
<keyword evidence="9" id="KW-0732">Signal</keyword>
<comment type="pathway">
    <text evidence="3">Glycan metabolism; N-glycan degradation.</text>
</comment>
<dbReference type="InterPro" id="IPR050887">
    <property type="entry name" value="Beta-mannosidase_GH2"/>
</dbReference>
<dbReference type="Gene3D" id="3.20.20.80">
    <property type="entry name" value="Glycosidases"/>
    <property type="match status" value="1"/>
</dbReference>
<comment type="catalytic activity">
    <reaction evidence="1">
        <text>Hydrolysis of terminal, non-reducing beta-D-mannose residues in beta-D-mannosides.</text>
        <dbReference type="EC" id="3.2.1.25"/>
    </reaction>
</comment>
<name>A0AA39ZVL8_9PEZI</name>
<gene>
    <name evidence="20" type="ORF">B0H67DRAFT_497270</name>
</gene>
<evidence type="ECO:0000259" key="17">
    <source>
        <dbReference type="Pfam" id="PF17753"/>
    </source>
</evidence>
<reference evidence="20" key="1">
    <citation type="submission" date="2023-06" db="EMBL/GenBank/DDBJ databases">
        <title>Genome-scale phylogeny and comparative genomics of the fungal order Sordariales.</title>
        <authorList>
            <consortium name="Lawrence Berkeley National Laboratory"/>
            <person name="Hensen N."/>
            <person name="Bonometti L."/>
            <person name="Westerberg I."/>
            <person name="Brannstrom I.O."/>
            <person name="Guillou S."/>
            <person name="Cros-Aarteil S."/>
            <person name="Calhoun S."/>
            <person name="Haridas S."/>
            <person name="Kuo A."/>
            <person name="Mondo S."/>
            <person name="Pangilinan J."/>
            <person name="Riley R."/>
            <person name="Labutti K."/>
            <person name="Andreopoulos B."/>
            <person name="Lipzen A."/>
            <person name="Chen C."/>
            <person name="Yanf M."/>
            <person name="Daum C."/>
            <person name="Ng V."/>
            <person name="Clum A."/>
            <person name="Steindorff A."/>
            <person name="Ohm R."/>
            <person name="Martin F."/>
            <person name="Silar P."/>
            <person name="Natvig D."/>
            <person name="Lalanne C."/>
            <person name="Gautier V."/>
            <person name="Ament-Velasquez S.L."/>
            <person name="Kruys A."/>
            <person name="Hutchinson M.I."/>
            <person name="Powell A.J."/>
            <person name="Barry K."/>
            <person name="Miller A.N."/>
            <person name="Grigoriev I.V."/>
            <person name="Debuchy R."/>
            <person name="Gladieux P."/>
            <person name="Thoren M.H."/>
            <person name="Johannesson H."/>
        </authorList>
    </citation>
    <scope>NUCLEOTIDE SEQUENCE</scope>
    <source>
        <strain evidence="20">SMH4607-1</strain>
    </source>
</reference>
<evidence type="ECO:0000256" key="11">
    <source>
        <dbReference type="ARBA" id="ARBA00023180"/>
    </source>
</evidence>
<evidence type="ECO:0000256" key="1">
    <source>
        <dbReference type="ARBA" id="ARBA00000829"/>
    </source>
</evidence>
<evidence type="ECO:0000256" key="7">
    <source>
        <dbReference type="ARBA" id="ARBA00021795"/>
    </source>
</evidence>
<dbReference type="GO" id="GO:0000272">
    <property type="term" value="P:polysaccharide catabolic process"/>
    <property type="evidence" value="ECO:0007669"/>
    <property type="project" value="UniProtKB-KW"/>
</dbReference>
<keyword evidence="14" id="KW-0624">Polysaccharide degradation</keyword>
<evidence type="ECO:0000256" key="10">
    <source>
        <dbReference type="ARBA" id="ARBA00022801"/>
    </source>
</evidence>
<evidence type="ECO:0000256" key="9">
    <source>
        <dbReference type="ARBA" id="ARBA00022729"/>
    </source>
</evidence>
<dbReference type="EC" id="3.2.1.25" evidence="6"/>
<organism evidence="20 21">
    <name type="scientific">Lasiosphaeris hirsuta</name>
    <dbReference type="NCBI Taxonomy" id="260670"/>
    <lineage>
        <taxon>Eukaryota</taxon>
        <taxon>Fungi</taxon>
        <taxon>Dikarya</taxon>
        <taxon>Ascomycota</taxon>
        <taxon>Pezizomycotina</taxon>
        <taxon>Sordariomycetes</taxon>
        <taxon>Sordariomycetidae</taxon>
        <taxon>Sordariales</taxon>
        <taxon>Lasiosphaeriaceae</taxon>
        <taxon>Lasiosphaeris</taxon>
    </lineage>
</organism>
<keyword evidence="21" id="KW-1185">Reference proteome</keyword>
<dbReference type="Gene3D" id="2.60.120.260">
    <property type="entry name" value="Galactose-binding domain-like"/>
    <property type="match status" value="1"/>
</dbReference>
<feature type="domain" description="Beta-mannosidase-like galactose-binding" evidence="19">
    <location>
        <begin position="45"/>
        <end position="224"/>
    </location>
</feature>
<evidence type="ECO:0000256" key="8">
    <source>
        <dbReference type="ARBA" id="ARBA00022525"/>
    </source>
</evidence>
<dbReference type="PANTHER" id="PTHR43730">
    <property type="entry name" value="BETA-MANNOSIDASE"/>
    <property type="match status" value="1"/>
</dbReference>
<evidence type="ECO:0000259" key="19">
    <source>
        <dbReference type="Pfam" id="PF22666"/>
    </source>
</evidence>
<evidence type="ECO:0000256" key="12">
    <source>
        <dbReference type="ARBA" id="ARBA00023277"/>
    </source>
</evidence>
<evidence type="ECO:0000256" key="4">
    <source>
        <dbReference type="ARBA" id="ARBA00007483"/>
    </source>
</evidence>
<dbReference type="Pfam" id="PF22666">
    <property type="entry name" value="Glyco_hydro_2_N2"/>
    <property type="match status" value="1"/>
</dbReference>
<dbReference type="Pfam" id="PF17786">
    <property type="entry name" value="Mannosidase_ig"/>
    <property type="match status" value="1"/>
</dbReference>
<protein>
    <recommendedName>
        <fullName evidence="7">Beta-mannosidase A</fullName>
        <ecNumber evidence="6">3.2.1.25</ecNumber>
    </recommendedName>
    <alternativeName>
        <fullName evidence="15">Mannanase A</fullName>
    </alternativeName>
</protein>
<dbReference type="GO" id="GO:0006516">
    <property type="term" value="P:glycoprotein catabolic process"/>
    <property type="evidence" value="ECO:0007669"/>
    <property type="project" value="TreeGrafter"/>
</dbReference>
<sequence length="953" mass="105867">MANTKISLVNVAVVCLASLVAILGLFPAAVWAKNIVDLSSQTQKWTLSSSALNISVRGQVPSHVHLDLFKEQVIGDPYYGLNDFNLRWVAWNDWNYTSKVEGLCNNRKRSNDTKTFLLFNGLDTFADIFFCGQAVASAENQFRQFFFDVTDSLSSCSSASPELRILFHSAPAATSAMANLPGQEAWPYGVEVTLEFSNRQFMRKQQSDFGWDWGPGFAPSGIWQPAWAVQLEPGEVHMRNSMVDIYRVGQLNNLRPDQTKDWVLNASIDVIGELPTDAKFGYIIKDASTGAAVSAGELVNVTNHGDVISGAAVLDATKYKLWWPNGLGAQNLYNVTISVVSPYYSTAVASITKRTGFRTVLLYMGEVTDEEVAQGWGPGGHWHFEINGHPFYAKGSNFIPPDAFWPRVTPAKIRQLFDSAIRGRQNMLRVWASGAYSPDFMYDLADEMGLLLWSEFEFGDSLYPVDPAFLDNAGQEAHYQVRRVNHHPSLALWAGGNELENLELLLVNTTAPEQYDRYRSEFETLFIGVLATAVFTNSRSITYMPSSTNNGYLVLNHTAPLPMAPRYQDVPPGAIYGNTDYYNYAASQAFNISAYPIGRFSVEFGFHSVPSLASLSAVLPADQLAFNSTTLTLRNHHYSPRGLRTDNVANASRGMGEMTLAVQAHYPSPNLTDPEANLTAWIYATQVFQADFYRRQIAFYRVGSGRPEAQRGCLYWQLDDVWQAPSWAGIEYEGRWKVMHYAVRDAYSEVVVVLLWNATSSEMQVWVVSDLWAPANGRLEVEWVDWEGETVGGREEMEFEVGGVNATLVKKMDFSTIFGSGGNGTLNASELVLVARVTATGTPVNAKATRTYSHIDYWTPTPLASAALVDPGVTVVYDKAHEVFVVTATKGVSMWTWLSAAVEDDVVVNFEDNGFMMLKAEVRRLRFSALKPGREGWQGRVSVSSIWDQTLAS</sequence>
<comment type="subunit">
    <text evidence="5">Homodimer.</text>
</comment>
<dbReference type="InterPro" id="IPR041447">
    <property type="entry name" value="Mannosidase_ig"/>
</dbReference>